<comment type="caution">
    <text evidence="1">The sequence shown here is derived from an EMBL/GenBank/DDBJ whole genome shotgun (WGS) entry which is preliminary data.</text>
</comment>
<organism evidence="1 2">
    <name type="scientific">Dermacentor silvarum</name>
    <name type="common">Tick</name>
    <dbReference type="NCBI Taxonomy" id="543639"/>
    <lineage>
        <taxon>Eukaryota</taxon>
        <taxon>Metazoa</taxon>
        <taxon>Ecdysozoa</taxon>
        <taxon>Arthropoda</taxon>
        <taxon>Chelicerata</taxon>
        <taxon>Arachnida</taxon>
        <taxon>Acari</taxon>
        <taxon>Parasitiformes</taxon>
        <taxon>Ixodida</taxon>
        <taxon>Ixodoidea</taxon>
        <taxon>Ixodidae</taxon>
        <taxon>Rhipicephalinae</taxon>
        <taxon>Dermacentor</taxon>
    </lineage>
</organism>
<evidence type="ECO:0000313" key="1">
    <source>
        <dbReference type="EMBL" id="KAH7970718.1"/>
    </source>
</evidence>
<dbReference type="EMBL" id="CM023480">
    <property type="protein sequence ID" value="KAH7970718.1"/>
    <property type="molecule type" value="Genomic_DNA"/>
</dbReference>
<reference evidence="1" key="1">
    <citation type="submission" date="2020-05" db="EMBL/GenBank/DDBJ databases">
        <title>Large-scale comparative analyses of tick genomes elucidate their genetic diversity and vector capacities.</title>
        <authorList>
            <person name="Jia N."/>
            <person name="Wang J."/>
            <person name="Shi W."/>
            <person name="Du L."/>
            <person name="Sun Y."/>
            <person name="Zhan W."/>
            <person name="Jiang J."/>
            <person name="Wang Q."/>
            <person name="Zhang B."/>
            <person name="Ji P."/>
            <person name="Sakyi L.B."/>
            <person name="Cui X."/>
            <person name="Yuan T."/>
            <person name="Jiang B."/>
            <person name="Yang W."/>
            <person name="Lam T.T.-Y."/>
            <person name="Chang Q."/>
            <person name="Ding S."/>
            <person name="Wang X."/>
            <person name="Zhu J."/>
            <person name="Ruan X."/>
            <person name="Zhao L."/>
            <person name="Wei J."/>
            <person name="Que T."/>
            <person name="Du C."/>
            <person name="Cheng J."/>
            <person name="Dai P."/>
            <person name="Han X."/>
            <person name="Huang E."/>
            <person name="Gao Y."/>
            <person name="Liu J."/>
            <person name="Shao H."/>
            <person name="Ye R."/>
            <person name="Li L."/>
            <person name="Wei W."/>
            <person name="Wang X."/>
            <person name="Wang C."/>
            <person name="Yang T."/>
            <person name="Huo Q."/>
            <person name="Li W."/>
            <person name="Guo W."/>
            <person name="Chen H."/>
            <person name="Zhou L."/>
            <person name="Ni X."/>
            <person name="Tian J."/>
            <person name="Zhou Y."/>
            <person name="Sheng Y."/>
            <person name="Liu T."/>
            <person name="Pan Y."/>
            <person name="Xia L."/>
            <person name="Li J."/>
            <person name="Zhao F."/>
            <person name="Cao W."/>
        </authorList>
    </citation>
    <scope>NUCLEOTIDE SEQUENCE</scope>
    <source>
        <tissue evidence="1">Larvae</tissue>
    </source>
</reference>
<protein>
    <submittedName>
        <fullName evidence="1">Uncharacterized protein</fullName>
    </submittedName>
</protein>
<accession>A0ACB8DJJ3</accession>
<keyword evidence="2" id="KW-1185">Reference proteome</keyword>
<evidence type="ECO:0000313" key="2">
    <source>
        <dbReference type="Proteomes" id="UP000821865"/>
    </source>
</evidence>
<proteinExistence type="predicted"/>
<gene>
    <name evidence="1" type="ORF">HPB49_014579</name>
</gene>
<sequence>MHLHLCSGRALNAFVRHYEPLSYDPVDVHGRATRWKRSASRGVQEQSVEVAFRALERQVSKQEIEDFRLRLVRDRSSFSDDFSLVTNNGPVDVNLDHLYSGHVVGSLDESHVVGAIMDGVFVGRIAVLGEEYHVERASRFFPSANGSSSPAFHSVLYSARDVLTPGGGGPLCGLHGTAEQAMHTLRSRYRRGTQHARLLHLLVTTSSASPHDRCDNLTRIIRREVEAAEPAATSVPTSDPSPLTVSLIHAIVRRELSNMHRSKRSLSPPDLGAVDGRNAWFDVYTASNDQRLQNGRIPLGDTGAVVYSPFLAKGAHGEHLMPGGRQPTVDVAGGRQNEPRLKRVCNLEINVDHTLYGALVSDMSGDEVKARNELTNMISTHTAAASEMFGKTDFGGIVDISFAVQKVKLDDCEGVLRETNLLCRENLDGAHLLFVFSRTNHDGFCASVLWTHRVLPDGMLGIAFVAEPEGDASAWVRLRSAITVAALHYTLVDSIRLNFDLLASNDLLQAASLILCK</sequence>
<dbReference type="Proteomes" id="UP000821865">
    <property type="component" value="Chromosome 11"/>
</dbReference>
<name>A0ACB8DJJ3_DERSI</name>